<dbReference type="SFLD" id="SFLDS00003">
    <property type="entry name" value="Haloacid_Dehalogenase"/>
    <property type="match status" value="1"/>
</dbReference>
<dbReference type="GO" id="GO:0008801">
    <property type="term" value="F:beta-phosphoglucomutase activity"/>
    <property type="evidence" value="ECO:0007669"/>
    <property type="project" value="UniProtKB-EC"/>
</dbReference>
<evidence type="ECO:0000256" key="10">
    <source>
        <dbReference type="ARBA" id="ARBA00044991"/>
    </source>
</evidence>
<comment type="similarity">
    <text evidence="2">Belongs to the HAD-like hydrolase superfamily. CbbY/CbbZ/Gph/YieH family.</text>
</comment>
<dbReference type="Pfam" id="PF00702">
    <property type="entry name" value="Hydrolase"/>
    <property type="match status" value="1"/>
</dbReference>
<dbReference type="Gene3D" id="1.10.150.240">
    <property type="entry name" value="Putative phosphatase, domain 2"/>
    <property type="match status" value="1"/>
</dbReference>
<evidence type="ECO:0000256" key="3">
    <source>
        <dbReference type="ARBA" id="ARBA00022553"/>
    </source>
</evidence>
<accession>A0A2T0THP8</accession>
<evidence type="ECO:0000256" key="8">
    <source>
        <dbReference type="ARBA" id="ARBA00044926"/>
    </source>
</evidence>
<dbReference type="SFLD" id="SFLDG01129">
    <property type="entry name" value="C1.5:_HAD__Beta-PGM__Phosphata"/>
    <property type="match status" value="1"/>
</dbReference>
<dbReference type="SUPFAM" id="SSF56784">
    <property type="entry name" value="HAD-like"/>
    <property type="match status" value="1"/>
</dbReference>
<protein>
    <recommendedName>
        <fullName evidence="10">Beta-phosphoglucomutase</fullName>
        <ecNumber evidence="9">5.4.2.6</ecNumber>
    </recommendedName>
</protein>
<dbReference type="InterPro" id="IPR023214">
    <property type="entry name" value="HAD_sf"/>
</dbReference>
<dbReference type="RefSeq" id="WP_106186665.1">
    <property type="nucleotide sequence ID" value="NZ_PVTF01000002.1"/>
</dbReference>
<dbReference type="PANTHER" id="PTHR46193:SF18">
    <property type="entry name" value="HEXITOL PHOSPHATASE B"/>
    <property type="match status" value="1"/>
</dbReference>
<evidence type="ECO:0000313" key="11">
    <source>
        <dbReference type="EMBL" id="PRY45131.1"/>
    </source>
</evidence>
<evidence type="ECO:0000256" key="4">
    <source>
        <dbReference type="ARBA" id="ARBA00022723"/>
    </source>
</evidence>
<gene>
    <name evidence="11" type="ORF">CLV43_102696</name>
</gene>
<dbReference type="AlphaFoldDB" id="A0A2T0THP8"/>
<evidence type="ECO:0000256" key="7">
    <source>
        <dbReference type="ARBA" id="ARBA00023277"/>
    </source>
</evidence>
<keyword evidence="4" id="KW-0479">Metal-binding</keyword>
<dbReference type="GO" id="GO:0046872">
    <property type="term" value="F:metal ion binding"/>
    <property type="evidence" value="ECO:0007669"/>
    <property type="project" value="UniProtKB-KW"/>
</dbReference>
<evidence type="ECO:0000313" key="12">
    <source>
        <dbReference type="Proteomes" id="UP000239494"/>
    </source>
</evidence>
<organism evidence="11 12">
    <name type="scientific">Umezawaea tangerina</name>
    <dbReference type="NCBI Taxonomy" id="84725"/>
    <lineage>
        <taxon>Bacteria</taxon>
        <taxon>Bacillati</taxon>
        <taxon>Actinomycetota</taxon>
        <taxon>Actinomycetes</taxon>
        <taxon>Pseudonocardiales</taxon>
        <taxon>Pseudonocardiaceae</taxon>
        <taxon>Umezawaea</taxon>
    </lineage>
</organism>
<evidence type="ECO:0000256" key="5">
    <source>
        <dbReference type="ARBA" id="ARBA00022842"/>
    </source>
</evidence>
<dbReference type="InterPro" id="IPR010976">
    <property type="entry name" value="B-phosphoglucomutase_hydrolase"/>
</dbReference>
<comment type="cofactor">
    <cofactor evidence="1">
        <name>Mg(2+)</name>
        <dbReference type="ChEBI" id="CHEBI:18420"/>
    </cofactor>
</comment>
<proteinExistence type="inferred from homology"/>
<name>A0A2T0THP8_9PSEU</name>
<evidence type="ECO:0000256" key="6">
    <source>
        <dbReference type="ARBA" id="ARBA00023235"/>
    </source>
</evidence>
<dbReference type="OrthoDB" id="9797743at2"/>
<comment type="caution">
    <text evidence="11">The sequence shown here is derived from an EMBL/GenBank/DDBJ whole genome shotgun (WGS) entry which is preliminary data.</text>
</comment>
<dbReference type="Proteomes" id="UP000239494">
    <property type="component" value="Unassembled WGS sequence"/>
</dbReference>
<evidence type="ECO:0000256" key="1">
    <source>
        <dbReference type="ARBA" id="ARBA00001946"/>
    </source>
</evidence>
<dbReference type="GO" id="GO:0016787">
    <property type="term" value="F:hydrolase activity"/>
    <property type="evidence" value="ECO:0007669"/>
    <property type="project" value="UniProtKB-KW"/>
</dbReference>
<evidence type="ECO:0000256" key="9">
    <source>
        <dbReference type="ARBA" id="ARBA00044968"/>
    </source>
</evidence>
<dbReference type="Gene3D" id="3.40.50.1000">
    <property type="entry name" value="HAD superfamily/HAD-like"/>
    <property type="match status" value="1"/>
</dbReference>
<keyword evidence="5" id="KW-0460">Magnesium</keyword>
<sequence length="243" mass="25737">MRETVGLPVGITACLFDLDGVLTNTAELHRKAWKATFDEFLRARDGADFRPFTEDDYLRYVDGRLRVDGVRGFLDSRGISLPEDGSDGDSPTAVATRKNDLLEKIITEQGVTPYPGSLRYLEAAERAGLAIGVVTSSANGERVLAAADLSRFVRVRVDGVVIERDGLRGKPAPDAFLAGARGLGVEPAQAAVFEDALSGVEAGRAGGFGHVVGVDRTGQAAALHDHGADVVVADLAELLEPKP</sequence>
<evidence type="ECO:0000256" key="2">
    <source>
        <dbReference type="ARBA" id="ARBA00006171"/>
    </source>
</evidence>
<dbReference type="CDD" id="cd07505">
    <property type="entry name" value="HAD_BPGM-like"/>
    <property type="match status" value="1"/>
</dbReference>
<dbReference type="EMBL" id="PVTF01000002">
    <property type="protein sequence ID" value="PRY45131.1"/>
    <property type="molecule type" value="Genomic_DNA"/>
</dbReference>
<dbReference type="InterPro" id="IPR051600">
    <property type="entry name" value="Beta-PGM-like"/>
</dbReference>
<keyword evidence="6" id="KW-0413">Isomerase</keyword>
<keyword evidence="3" id="KW-0597">Phosphoprotein</keyword>
<dbReference type="NCBIfam" id="TIGR01509">
    <property type="entry name" value="HAD-SF-IA-v3"/>
    <property type="match status" value="1"/>
</dbReference>
<comment type="catalytic activity">
    <reaction evidence="8">
        <text>beta-D-glucose 1-phosphate = beta-D-glucose 6-phosphate</text>
        <dbReference type="Rhea" id="RHEA:20113"/>
        <dbReference type="ChEBI" id="CHEBI:57684"/>
        <dbReference type="ChEBI" id="CHEBI:58247"/>
        <dbReference type="EC" id="5.4.2.6"/>
    </reaction>
</comment>
<dbReference type="EC" id="5.4.2.6" evidence="9"/>
<keyword evidence="11" id="KW-0378">Hydrolase</keyword>
<keyword evidence="12" id="KW-1185">Reference proteome</keyword>
<dbReference type="InterPro" id="IPR023198">
    <property type="entry name" value="PGP-like_dom2"/>
</dbReference>
<keyword evidence="7" id="KW-0119">Carbohydrate metabolism</keyword>
<dbReference type="InterPro" id="IPR006439">
    <property type="entry name" value="HAD-SF_hydro_IA"/>
</dbReference>
<dbReference type="NCBIfam" id="TIGR02009">
    <property type="entry name" value="PGMB-YQAB-SF"/>
    <property type="match status" value="1"/>
</dbReference>
<reference evidence="11 12" key="1">
    <citation type="submission" date="2018-03" db="EMBL/GenBank/DDBJ databases">
        <title>Genomic Encyclopedia of Archaeal and Bacterial Type Strains, Phase II (KMG-II): from individual species to whole genera.</title>
        <authorList>
            <person name="Goeker M."/>
        </authorList>
    </citation>
    <scope>NUCLEOTIDE SEQUENCE [LARGE SCALE GENOMIC DNA]</scope>
    <source>
        <strain evidence="11 12">DSM 44720</strain>
    </source>
</reference>
<dbReference type="InterPro" id="IPR036412">
    <property type="entry name" value="HAD-like_sf"/>
</dbReference>
<dbReference type="PANTHER" id="PTHR46193">
    <property type="entry name" value="6-PHOSPHOGLUCONATE PHOSPHATASE"/>
    <property type="match status" value="1"/>
</dbReference>